<sequence length="145" mass="15712">MKNTAIPLIGVCCLLLAGCTGSFAKVRTAIDQAPEWYDARRVEIRGEGYPKIIDVPVIAENQAPGLTLEASKARGAELRAVFAENARAVEPANTAAEIEDLRETVRRGFAGAQANSEFLTDEEIEAIRSAFDVPRVTRGLRAAKR</sequence>
<evidence type="ECO:0000313" key="5">
    <source>
        <dbReference type="Proteomes" id="UP000259173"/>
    </source>
</evidence>
<proteinExistence type="predicted"/>
<gene>
    <name evidence="2" type="ORF">DCG65_08235</name>
    <name evidence="3" type="ORF">HY36_08385</name>
</gene>
<dbReference type="EMBL" id="AWFH01000045">
    <property type="protein sequence ID" value="KCZ59285.1"/>
    <property type="molecule type" value="Genomic_DNA"/>
</dbReference>
<dbReference type="STRING" id="1280948.HY36_08385"/>
<keyword evidence="4" id="KW-1185">Reference proteome</keyword>
<dbReference type="PROSITE" id="PS51257">
    <property type="entry name" value="PROKAR_LIPOPROTEIN"/>
    <property type="match status" value="1"/>
</dbReference>
<evidence type="ECO:0000313" key="2">
    <source>
        <dbReference type="EMBL" id="HAE94535.1"/>
    </source>
</evidence>
<dbReference type="Proteomes" id="UP000259173">
    <property type="component" value="Unassembled WGS sequence"/>
</dbReference>
<dbReference type="EMBL" id="DMBR01000251">
    <property type="protein sequence ID" value="HAE94535.1"/>
    <property type="molecule type" value="Genomic_DNA"/>
</dbReference>
<dbReference type="RefSeq" id="WP_035553905.1">
    <property type="nucleotide sequence ID" value="NZ_AWFH01000045.1"/>
</dbReference>
<dbReference type="eggNOG" id="ENOG5032I1G">
    <property type="taxonomic scope" value="Bacteria"/>
</dbReference>
<evidence type="ECO:0000313" key="3">
    <source>
        <dbReference type="EMBL" id="KCZ59285.1"/>
    </source>
</evidence>
<accession>A0A059DZ38</accession>
<dbReference type="Proteomes" id="UP000024547">
    <property type="component" value="Unassembled WGS sequence"/>
</dbReference>
<evidence type="ECO:0008006" key="6">
    <source>
        <dbReference type="Google" id="ProtNLM"/>
    </source>
</evidence>
<name>A0A059DZ38_9PROT</name>
<dbReference type="OrthoDB" id="7630503at2"/>
<dbReference type="PATRIC" id="fig|1280948.3.peg.2792"/>
<keyword evidence="1" id="KW-0732">Signal</keyword>
<organism evidence="3 4">
    <name type="scientific">Hyphomonas atlantica</name>
    <dbReference type="NCBI Taxonomy" id="1280948"/>
    <lineage>
        <taxon>Bacteria</taxon>
        <taxon>Pseudomonadati</taxon>
        <taxon>Pseudomonadota</taxon>
        <taxon>Alphaproteobacteria</taxon>
        <taxon>Hyphomonadales</taxon>
        <taxon>Hyphomonadaceae</taxon>
        <taxon>Hyphomonas</taxon>
    </lineage>
</organism>
<evidence type="ECO:0000313" key="4">
    <source>
        <dbReference type="Proteomes" id="UP000024547"/>
    </source>
</evidence>
<protein>
    <recommendedName>
        <fullName evidence="6">Lipoprotein</fullName>
    </recommendedName>
</protein>
<comment type="caution">
    <text evidence="3">The sequence shown here is derived from an EMBL/GenBank/DDBJ whole genome shotgun (WGS) entry which is preliminary data.</text>
</comment>
<evidence type="ECO:0000256" key="1">
    <source>
        <dbReference type="SAM" id="SignalP"/>
    </source>
</evidence>
<feature type="chain" id="PRO_5044537680" description="Lipoprotein" evidence="1">
    <location>
        <begin position="25"/>
        <end position="145"/>
    </location>
</feature>
<reference evidence="3 4" key="1">
    <citation type="journal article" date="2014" name="Antonie Van Leeuwenhoek">
        <title>Hyphomonas beringensis sp. nov. and Hyphomonas chukchiensis sp. nov., isolated from surface seawater of the Bering Sea and Chukchi Sea.</title>
        <authorList>
            <person name="Li C."/>
            <person name="Lai Q."/>
            <person name="Li G."/>
            <person name="Dong C."/>
            <person name="Wang J."/>
            <person name="Liao Y."/>
            <person name="Shao Z."/>
        </authorList>
    </citation>
    <scope>NUCLEOTIDE SEQUENCE [LARGE SCALE GENOMIC DNA]</scope>
    <source>
        <strain evidence="3 4">22II1-22F38</strain>
    </source>
</reference>
<reference evidence="2 5" key="2">
    <citation type="journal article" date="2018" name="Nat. Biotechnol.">
        <title>A standardized bacterial taxonomy based on genome phylogeny substantially revises the tree of life.</title>
        <authorList>
            <person name="Parks D.H."/>
            <person name="Chuvochina M."/>
            <person name="Waite D.W."/>
            <person name="Rinke C."/>
            <person name="Skarshewski A."/>
            <person name="Chaumeil P.A."/>
            <person name="Hugenholtz P."/>
        </authorList>
    </citation>
    <scope>NUCLEOTIDE SEQUENCE [LARGE SCALE GENOMIC DNA]</scope>
    <source>
        <strain evidence="2">UBA8557</strain>
    </source>
</reference>
<dbReference type="AlphaFoldDB" id="A0A059DZ38"/>
<feature type="signal peptide" evidence="1">
    <location>
        <begin position="1"/>
        <end position="24"/>
    </location>
</feature>